<keyword evidence="2" id="KW-1185">Reference proteome</keyword>
<proteinExistence type="predicted"/>
<sequence length="172" mass="19419">MVVTHHRARRGLLRDVLECRQQLLDHLESSEAAGSIWKRLAARVRNPRVFNLEPFWAVGSCQIQRLMMLTAAGLLESWRRLGTREREFTDGQESEFFTPMSGGYPASASALSLFSAKYKNLNAPTMPPSFPNIPWQVDLDLAGKISADAPEEELSKHLGMGFEKSVQLIRFM</sequence>
<evidence type="ECO:0000313" key="1">
    <source>
        <dbReference type="EMBL" id="KAE8681773.1"/>
    </source>
</evidence>
<protein>
    <submittedName>
        <fullName evidence="1">Uncharacterized protein</fullName>
    </submittedName>
</protein>
<evidence type="ECO:0000313" key="2">
    <source>
        <dbReference type="Proteomes" id="UP000436088"/>
    </source>
</evidence>
<dbReference type="Proteomes" id="UP000436088">
    <property type="component" value="Unassembled WGS sequence"/>
</dbReference>
<gene>
    <name evidence="1" type="ORF">F3Y22_tig00111309pilonHSYRG00158</name>
</gene>
<organism evidence="1 2">
    <name type="scientific">Hibiscus syriacus</name>
    <name type="common">Rose of Sharon</name>
    <dbReference type="NCBI Taxonomy" id="106335"/>
    <lineage>
        <taxon>Eukaryota</taxon>
        <taxon>Viridiplantae</taxon>
        <taxon>Streptophyta</taxon>
        <taxon>Embryophyta</taxon>
        <taxon>Tracheophyta</taxon>
        <taxon>Spermatophyta</taxon>
        <taxon>Magnoliopsida</taxon>
        <taxon>eudicotyledons</taxon>
        <taxon>Gunneridae</taxon>
        <taxon>Pentapetalae</taxon>
        <taxon>rosids</taxon>
        <taxon>malvids</taxon>
        <taxon>Malvales</taxon>
        <taxon>Malvaceae</taxon>
        <taxon>Malvoideae</taxon>
        <taxon>Hibiscus</taxon>
    </lineage>
</organism>
<dbReference type="AlphaFoldDB" id="A0A6A2YQY6"/>
<comment type="caution">
    <text evidence="1">The sequence shown here is derived from an EMBL/GenBank/DDBJ whole genome shotgun (WGS) entry which is preliminary data.</text>
</comment>
<reference evidence="1" key="1">
    <citation type="submission" date="2019-09" db="EMBL/GenBank/DDBJ databases">
        <title>Draft genome information of white flower Hibiscus syriacus.</title>
        <authorList>
            <person name="Kim Y.-M."/>
        </authorList>
    </citation>
    <scope>NUCLEOTIDE SEQUENCE [LARGE SCALE GENOMIC DNA]</scope>
    <source>
        <strain evidence="1">YM2019G1</strain>
    </source>
</reference>
<dbReference type="EMBL" id="VEPZ02001301">
    <property type="protein sequence ID" value="KAE8681773.1"/>
    <property type="molecule type" value="Genomic_DNA"/>
</dbReference>
<accession>A0A6A2YQY6</accession>
<name>A0A6A2YQY6_HIBSY</name>